<dbReference type="InterPro" id="IPR016084">
    <property type="entry name" value="Haem_Oase-like_multi-hlx"/>
</dbReference>
<organism evidence="3 4">
    <name type="scientific">Jannaschia ovalis</name>
    <dbReference type="NCBI Taxonomy" id="3038773"/>
    <lineage>
        <taxon>Bacteria</taxon>
        <taxon>Pseudomonadati</taxon>
        <taxon>Pseudomonadota</taxon>
        <taxon>Alphaproteobacteria</taxon>
        <taxon>Rhodobacterales</taxon>
        <taxon>Roseobacteraceae</taxon>
        <taxon>Jannaschia</taxon>
    </lineage>
</organism>
<dbReference type="PANTHER" id="PTHR43198:SF2">
    <property type="entry name" value="SI:CH1073-67J19.1-RELATED"/>
    <property type="match status" value="1"/>
</dbReference>
<proteinExistence type="inferred from homology"/>
<dbReference type="EC" id="3.5.99.2" evidence="1"/>
<keyword evidence="1" id="KW-0784">Thiamine biosynthesis</keyword>
<protein>
    <recommendedName>
        <fullName evidence="1">Aminopyrimidine aminohydrolase</fullName>
        <ecNumber evidence="1">3.5.99.2</ecNumber>
    </recommendedName>
</protein>
<comment type="function">
    <text evidence="1">Catalyzes an amino-pyrimidine hydrolysis reaction at the C5' of the pyrimidine moiety of thiamine compounds, a reaction that is part of a thiamine salvage pathway. Thus, catalyzes the conversion of 4-amino-5-aminomethyl-2-methylpyrimidine to 4-amino-5-hydroxymethyl-2-methylpyrimidine (HMP).</text>
</comment>
<dbReference type="Proteomes" id="UP001243420">
    <property type="component" value="Chromosome"/>
</dbReference>
<dbReference type="InterPro" id="IPR026285">
    <property type="entry name" value="TenA_E"/>
</dbReference>
<dbReference type="EMBL" id="CP122537">
    <property type="protein sequence ID" value="WGH79605.1"/>
    <property type="molecule type" value="Genomic_DNA"/>
</dbReference>
<dbReference type="InterPro" id="IPR004305">
    <property type="entry name" value="Thiaminase-2/PQQC"/>
</dbReference>
<sequence>MTALSDLILADNVEGLDRMLDHPFVRGIEDGTLPAGAYHRYLVYEGAFVETAIAIFAYATAKAPDLAAKRWLIGVQDALAREQMPYFEEIFAALGVDTGISIPDAVRAFDDGMLRIARDGDFAEIVTAMFAAEWMYWTWCSRAASRPIADPHIRRWVELHAGADFEAQARWLKAAIDDRAIPADRARLSAVFGHVTALEIAFHDAPLAPETQDA</sequence>
<keyword evidence="1" id="KW-0378">Hydrolase</keyword>
<dbReference type="SUPFAM" id="SSF48613">
    <property type="entry name" value="Heme oxygenase-like"/>
    <property type="match status" value="1"/>
</dbReference>
<evidence type="ECO:0000313" key="3">
    <source>
        <dbReference type="EMBL" id="WGH79605.1"/>
    </source>
</evidence>
<comment type="similarity">
    <text evidence="1">Belongs to the TenA family.</text>
</comment>
<gene>
    <name evidence="3" type="ORF">P8627_04905</name>
</gene>
<accession>A0ABY8LGX1</accession>
<evidence type="ECO:0000256" key="1">
    <source>
        <dbReference type="PIRNR" id="PIRNR003170"/>
    </source>
</evidence>
<comment type="catalytic activity">
    <reaction evidence="1">
        <text>thiamine + H2O = 5-(2-hydroxyethyl)-4-methylthiazole + 4-amino-5-hydroxymethyl-2-methylpyrimidine + H(+)</text>
        <dbReference type="Rhea" id="RHEA:17509"/>
        <dbReference type="ChEBI" id="CHEBI:15377"/>
        <dbReference type="ChEBI" id="CHEBI:15378"/>
        <dbReference type="ChEBI" id="CHEBI:16892"/>
        <dbReference type="ChEBI" id="CHEBI:17957"/>
        <dbReference type="ChEBI" id="CHEBI:18385"/>
        <dbReference type="EC" id="3.5.99.2"/>
    </reaction>
</comment>
<comment type="pathway">
    <text evidence="1">Cofactor biosynthesis; thiamine diphosphate biosynthesis.</text>
</comment>
<keyword evidence="4" id="KW-1185">Reference proteome</keyword>
<name>A0ABY8LGX1_9RHOB</name>
<dbReference type="Gene3D" id="1.20.910.10">
    <property type="entry name" value="Heme oxygenase-like"/>
    <property type="match status" value="1"/>
</dbReference>
<dbReference type="CDD" id="cd19358">
    <property type="entry name" value="TenA_E_Spr0628-like"/>
    <property type="match status" value="1"/>
</dbReference>
<comment type="catalytic activity">
    <reaction evidence="1">
        <text>4-amino-5-aminomethyl-2-methylpyrimidine + H2O = 4-amino-5-hydroxymethyl-2-methylpyrimidine + NH4(+)</text>
        <dbReference type="Rhea" id="RHEA:31799"/>
        <dbReference type="ChEBI" id="CHEBI:15377"/>
        <dbReference type="ChEBI" id="CHEBI:16892"/>
        <dbReference type="ChEBI" id="CHEBI:28938"/>
        <dbReference type="ChEBI" id="CHEBI:63416"/>
        <dbReference type="EC" id="3.5.99.2"/>
    </reaction>
</comment>
<feature type="domain" description="Thiaminase-2/PQQC" evidence="2">
    <location>
        <begin position="19"/>
        <end position="178"/>
    </location>
</feature>
<dbReference type="InterPro" id="IPR050967">
    <property type="entry name" value="Thiamine_Salvage_TenA"/>
</dbReference>
<reference evidence="3 4" key="1">
    <citation type="submission" date="2023-04" db="EMBL/GenBank/DDBJ databases">
        <title>Jannaschia ovalis sp. nov., a marine bacterium isolated from sea tidal flat.</title>
        <authorList>
            <person name="Kwon D.Y."/>
            <person name="Kim J.-J."/>
        </authorList>
    </citation>
    <scope>NUCLEOTIDE SEQUENCE [LARGE SCALE GENOMIC DNA]</scope>
    <source>
        <strain evidence="3 4">GRR-S6-38</strain>
    </source>
</reference>
<evidence type="ECO:0000259" key="2">
    <source>
        <dbReference type="Pfam" id="PF03070"/>
    </source>
</evidence>
<dbReference type="Pfam" id="PF03070">
    <property type="entry name" value="TENA_THI-4"/>
    <property type="match status" value="1"/>
</dbReference>
<evidence type="ECO:0000313" key="4">
    <source>
        <dbReference type="Proteomes" id="UP001243420"/>
    </source>
</evidence>
<dbReference type="PANTHER" id="PTHR43198">
    <property type="entry name" value="BIFUNCTIONAL TH2 PROTEIN"/>
    <property type="match status" value="1"/>
</dbReference>
<dbReference type="RefSeq" id="WP_279966522.1">
    <property type="nucleotide sequence ID" value="NZ_CP122537.1"/>
</dbReference>
<dbReference type="PIRSF" id="PIRSF003170">
    <property type="entry name" value="Pet18p"/>
    <property type="match status" value="1"/>
</dbReference>